<dbReference type="KEGG" id="cpf:CPF_2590"/>
<reference evidence="2 3" key="1">
    <citation type="journal article" date="2006" name="Genome Res.">
        <title>Skewed genomic variability in strains of the toxigenic bacterial pathogen, Clostridium perfringens.</title>
        <authorList>
            <person name="Myers G.S."/>
            <person name="Rasko D.A."/>
            <person name="Cheung J.K."/>
            <person name="Ravel J."/>
            <person name="Seshadri R."/>
            <person name="Deboy R.T."/>
            <person name="Ren Q."/>
            <person name="Varga J."/>
            <person name="Awad M.M."/>
            <person name="Brinkac L.M."/>
            <person name="Daugherty S.C."/>
            <person name="Haft D.H."/>
            <person name="Dodson R.J."/>
            <person name="Madupu R."/>
            <person name="Nelson W.C."/>
            <person name="Rosovitz M.J."/>
            <person name="Sullivan S.A."/>
            <person name="Khouri H."/>
            <person name="Dimitrov G.I."/>
            <person name="Watkins K.L."/>
            <person name="Mulligan S."/>
            <person name="Benton J."/>
            <person name="Radune D."/>
            <person name="Fisher D.J."/>
            <person name="Atkins H.S."/>
            <person name="Hiscox T."/>
            <person name="Jost B.H."/>
            <person name="Billington S.J."/>
            <person name="Songer J.G."/>
            <person name="McClane B.A."/>
            <person name="Titball R.W."/>
            <person name="Rood J.I."/>
            <person name="Melville S.B."/>
            <person name="Paulsen I.T."/>
        </authorList>
    </citation>
    <scope>NUCLEOTIDE SEQUENCE [LARGE SCALE GENOMIC DNA]</scope>
    <source>
        <strain evidence="3">ATCC 13124 / DSM 756 / JCM 1290 / NCIMB 6125 / NCTC 8237 / S 107 / Type A</strain>
    </source>
</reference>
<dbReference type="Pfam" id="PF00882">
    <property type="entry name" value="Zn_dep_PLPC"/>
    <property type="match status" value="1"/>
</dbReference>
<dbReference type="EMBL" id="CP000246">
    <property type="protein sequence ID" value="ABG82452.1"/>
    <property type="molecule type" value="Genomic_DNA"/>
</dbReference>
<gene>
    <name evidence="2" type="ordered locus">CPF_2590</name>
</gene>
<proteinExistence type="predicted"/>
<dbReference type="AlphaFoldDB" id="A0A0H2YQ23"/>
<dbReference type="eggNOG" id="ENOG5031I08">
    <property type="taxonomic scope" value="Bacteria"/>
</dbReference>
<dbReference type="GeneID" id="93001131"/>
<accession>A0A0H2YQ23</accession>
<sequence>MLMNTHILIAQNILRDVDVDFKISDKNFIYGNVKPDMVSKYKLKKHYLDESFDMIVNKIKKLASLSMYDFKKKFSVSRFSQELGVICHFICDFFCIPHSERWEFKHSMNKHVKYEKELASFAKTYTPSQDDFKIWGNMSVKFFLEEAHKLYRKRESYENDMQYAYFACRSIVKYISDCIARNTKAVYSEAIA</sequence>
<dbReference type="GO" id="GO:0016788">
    <property type="term" value="F:hydrolase activity, acting on ester bonds"/>
    <property type="evidence" value="ECO:0007669"/>
    <property type="project" value="InterPro"/>
</dbReference>
<dbReference type="HOGENOM" id="CLU_104114_0_0_9"/>
<dbReference type="InterPro" id="IPR029002">
    <property type="entry name" value="PLPC/GPLD1"/>
</dbReference>
<evidence type="ECO:0000313" key="3">
    <source>
        <dbReference type="Proteomes" id="UP000001823"/>
    </source>
</evidence>
<dbReference type="SUPFAM" id="SSF48537">
    <property type="entry name" value="Phospholipase C/P1 nuclease"/>
    <property type="match status" value="1"/>
</dbReference>
<dbReference type="Proteomes" id="UP000001823">
    <property type="component" value="Chromosome"/>
</dbReference>
<dbReference type="PaxDb" id="195103-CPF_2590"/>
<dbReference type="InterPro" id="IPR008947">
    <property type="entry name" value="PLipase_C/P1_nuclease_dom_sf"/>
</dbReference>
<dbReference type="STRING" id="195103.CPF_2590"/>
<name>A0A0H2YQ23_CLOP1</name>
<feature type="domain" description="Phospholipase C/D" evidence="1">
    <location>
        <begin position="5"/>
        <end position="155"/>
    </location>
</feature>
<dbReference type="RefSeq" id="WP_003457835.1">
    <property type="nucleotide sequence ID" value="NC_008261.1"/>
</dbReference>
<organism evidence="2 3">
    <name type="scientific">Clostridium perfringens (strain ATCC 13124 / DSM 756 / JCM 1290 / NCIMB 6125 / NCTC 8237 / Type A)</name>
    <dbReference type="NCBI Taxonomy" id="195103"/>
    <lineage>
        <taxon>Bacteria</taxon>
        <taxon>Bacillati</taxon>
        <taxon>Bacillota</taxon>
        <taxon>Clostridia</taxon>
        <taxon>Eubacteriales</taxon>
        <taxon>Clostridiaceae</taxon>
        <taxon>Clostridium</taxon>
    </lineage>
</organism>
<dbReference type="Gene3D" id="1.10.575.10">
    <property type="entry name" value="P1 Nuclease"/>
    <property type="match status" value="1"/>
</dbReference>
<keyword evidence="3" id="KW-1185">Reference proteome</keyword>
<evidence type="ECO:0000259" key="1">
    <source>
        <dbReference type="Pfam" id="PF00882"/>
    </source>
</evidence>
<evidence type="ECO:0000313" key="2">
    <source>
        <dbReference type="EMBL" id="ABG82452.1"/>
    </source>
</evidence>
<protein>
    <recommendedName>
        <fullName evidence="1">Phospholipase C/D domain-containing protein</fullName>
    </recommendedName>
</protein>